<dbReference type="GO" id="GO:0031505">
    <property type="term" value="P:fungal-type cell wall organization"/>
    <property type="evidence" value="ECO:0007669"/>
    <property type="project" value="TreeGrafter"/>
</dbReference>
<dbReference type="AlphaFoldDB" id="A5DG26"/>
<reference evidence="2 3" key="1">
    <citation type="journal article" date="2009" name="Nature">
        <title>Evolution of pathogenicity and sexual reproduction in eight Candida genomes.</title>
        <authorList>
            <person name="Butler G."/>
            <person name="Rasmussen M.D."/>
            <person name="Lin M.F."/>
            <person name="Santos M.A."/>
            <person name="Sakthikumar S."/>
            <person name="Munro C.A."/>
            <person name="Rheinbay E."/>
            <person name="Grabherr M."/>
            <person name="Forche A."/>
            <person name="Reedy J.L."/>
            <person name="Agrafioti I."/>
            <person name="Arnaud M.B."/>
            <person name="Bates S."/>
            <person name="Brown A.J."/>
            <person name="Brunke S."/>
            <person name="Costanzo M.C."/>
            <person name="Fitzpatrick D.A."/>
            <person name="de Groot P.W."/>
            <person name="Harris D."/>
            <person name="Hoyer L.L."/>
            <person name="Hube B."/>
            <person name="Klis F.M."/>
            <person name="Kodira C."/>
            <person name="Lennard N."/>
            <person name="Logue M.E."/>
            <person name="Martin R."/>
            <person name="Neiman A.M."/>
            <person name="Nikolaou E."/>
            <person name="Quail M.A."/>
            <person name="Quinn J."/>
            <person name="Santos M.C."/>
            <person name="Schmitzberger F.F."/>
            <person name="Sherlock G."/>
            <person name="Shah P."/>
            <person name="Silverstein K.A."/>
            <person name="Skrzypek M.S."/>
            <person name="Soll D."/>
            <person name="Staggs R."/>
            <person name="Stansfield I."/>
            <person name="Stumpf M.P."/>
            <person name="Sudbery P.E."/>
            <person name="Srikantha T."/>
            <person name="Zeng Q."/>
            <person name="Berman J."/>
            <person name="Berriman M."/>
            <person name="Heitman J."/>
            <person name="Gow N.A."/>
            <person name="Lorenz M.C."/>
            <person name="Birren B.W."/>
            <person name="Kellis M."/>
            <person name="Cuomo C.A."/>
        </authorList>
    </citation>
    <scope>NUCLEOTIDE SEQUENCE [LARGE SCALE GENOMIC DNA]</scope>
    <source>
        <strain evidence="3">ATCC 6260 / CBS 566 / DSM 6381 / JCM 1539 / NBRC 10279 / NRRL Y-324</strain>
    </source>
</reference>
<feature type="transmembrane region" description="Helical" evidence="1">
    <location>
        <begin position="299"/>
        <end position="322"/>
    </location>
</feature>
<name>A5DG26_PICGU</name>
<dbReference type="InParanoid" id="A5DG26"/>
<dbReference type="OMA" id="GYWGYCR"/>
<gene>
    <name evidence="2" type="ORF">PGUG_02227</name>
</gene>
<dbReference type="KEGG" id="pgu:PGUG_02227"/>
<protein>
    <submittedName>
        <fullName evidence="2">Uncharacterized protein</fullName>
    </submittedName>
</protein>
<keyword evidence="1" id="KW-0812">Transmembrane</keyword>
<evidence type="ECO:0000256" key="1">
    <source>
        <dbReference type="SAM" id="Phobius"/>
    </source>
</evidence>
<dbReference type="GO" id="GO:0005886">
    <property type="term" value="C:plasma membrane"/>
    <property type="evidence" value="ECO:0007669"/>
    <property type="project" value="InterPro"/>
</dbReference>
<dbReference type="HOGENOM" id="CLU_758612_0_0_1"/>
<dbReference type="InterPro" id="IPR009571">
    <property type="entry name" value="SUR7/Rim9-like_fungi"/>
</dbReference>
<feature type="transmembrane region" description="Helical" evidence="1">
    <location>
        <begin position="219"/>
        <end position="244"/>
    </location>
</feature>
<dbReference type="eggNOG" id="ENOG502S4UA">
    <property type="taxonomic scope" value="Eukaryota"/>
</dbReference>
<dbReference type="RefSeq" id="XP_001486556.2">
    <property type="nucleotide sequence ID" value="XM_001486506.1"/>
</dbReference>
<dbReference type="PANTHER" id="PTHR28019:SF2">
    <property type="entry name" value="CELL MEMBRANE PROTEIN YLR413W-RELATED"/>
    <property type="match status" value="1"/>
</dbReference>
<dbReference type="GeneID" id="5128008"/>
<dbReference type="Proteomes" id="UP000001997">
    <property type="component" value="Unassembled WGS sequence"/>
</dbReference>
<keyword evidence="3" id="KW-1185">Reference proteome</keyword>
<organism evidence="2 3">
    <name type="scientific">Meyerozyma guilliermondii (strain ATCC 6260 / CBS 566 / DSM 6381 / JCM 1539 / NBRC 10279 / NRRL Y-324)</name>
    <name type="common">Yeast</name>
    <name type="synonym">Candida guilliermondii</name>
    <dbReference type="NCBI Taxonomy" id="294746"/>
    <lineage>
        <taxon>Eukaryota</taxon>
        <taxon>Fungi</taxon>
        <taxon>Dikarya</taxon>
        <taxon>Ascomycota</taxon>
        <taxon>Saccharomycotina</taxon>
        <taxon>Pichiomycetes</taxon>
        <taxon>Debaryomycetaceae</taxon>
        <taxon>Meyerozyma</taxon>
    </lineage>
</organism>
<evidence type="ECO:0000313" key="2">
    <source>
        <dbReference type="EMBL" id="EDK38129.2"/>
    </source>
</evidence>
<accession>A5DG26</accession>
<dbReference type="Pfam" id="PF06687">
    <property type="entry name" value="SUR7"/>
    <property type="match status" value="1"/>
</dbReference>
<sequence length="356" mass="39421">MFKFFRFLLIIFSIAAAILSVFALIGSYKNESYLTDIYLIDVHLSGLKLSKLFDVNNFKRELPPLVNEALILEERADVSSSEITTAINNIVDSLTYQELGLADVYSISFWGYCRGTATNDKIANPLKKVTNNFDNNKVNFTYCSKPTPGYKFDPLTVLKHEINDTINDTVDGNGVVSNAIGSTVKQQLTQLVDNLSYENLNLPGNLKKDLTLLNNLTRAAFALTIVGVVLSFLSVIIQLLGCFMSPDNCCLSFLNFIFEALTFIILLVGAALSTGAYLYVRKEVNNATSDYGVKTYLSIQYYAFAWSGAVAALLVVIFNLLGHCCGLFGTNRNRYRTVAPPVPEKEPSMAYSHSTM</sequence>
<dbReference type="InterPro" id="IPR052413">
    <property type="entry name" value="SUR7_domain"/>
</dbReference>
<dbReference type="FunCoup" id="A5DG26">
    <property type="interactions" value="73"/>
</dbReference>
<dbReference type="GO" id="GO:0051285">
    <property type="term" value="C:cell cortex of cell tip"/>
    <property type="evidence" value="ECO:0007669"/>
    <property type="project" value="TreeGrafter"/>
</dbReference>
<feature type="transmembrane region" description="Helical" evidence="1">
    <location>
        <begin position="256"/>
        <end position="279"/>
    </location>
</feature>
<keyword evidence="1" id="KW-1133">Transmembrane helix</keyword>
<dbReference type="OrthoDB" id="4480814at2759"/>
<evidence type="ECO:0000313" key="3">
    <source>
        <dbReference type="Proteomes" id="UP000001997"/>
    </source>
</evidence>
<dbReference type="EMBL" id="CH408156">
    <property type="protein sequence ID" value="EDK38129.2"/>
    <property type="molecule type" value="Genomic_DNA"/>
</dbReference>
<keyword evidence="1" id="KW-0472">Membrane</keyword>
<dbReference type="STRING" id="294746.A5DG26"/>
<dbReference type="PANTHER" id="PTHR28019">
    <property type="entry name" value="CELL MEMBRANE PROTEIN YLR413W-RELATED"/>
    <property type="match status" value="1"/>
</dbReference>
<proteinExistence type="predicted"/>